<dbReference type="Pfam" id="PF00170">
    <property type="entry name" value="bZIP_1"/>
    <property type="match status" value="1"/>
</dbReference>
<evidence type="ECO:0000256" key="1">
    <source>
        <dbReference type="SAM" id="MobiDB-lite"/>
    </source>
</evidence>
<evidence type="ECO:0000259" key="2">
    <source>
        <dbReference type="PROSITE" id="PS00036"/>
    </source>
</evidence>
<name>A0A6G0XIG4_9STRA</name>
<keyword evidence="4" id="KW-1185">Reference proteome</keyword>
<proteinExistence type="predicted"/>
<dbReference type="InterPro" id="IPR004827">
    <property type="entry name" value="bZIP"/>
</dbReference>
<feature type="region of interest" description="Disordered" evidence="1">
    <location>
        <begin position="137"/>
        <end position="247"/>
    </location>
</feature>
<sequence>MSKITKPKRNYLYSPYDMPIENGDDEDDAAMMMDPVLSALPSNLTRNLWDDWNEVNDENVNFAAQDMEKRQPVSLLDSIMGNNVKTEDSDMMSPPISSAERRFNQEISEMLLPPPAVSTATATTVNSYDKPQSHVFNHQYASSNGGNPPISPPRETMANVAAYSPPPPPQHTNNNQTPATQSSMFNAQTAPSYMNPPTAPAPPTASSFASMPPFHAPMHPGNPAFAQPPPTPYGMNHQVPPTASAFGFDPTAATSSFGAPSMHPMMAAPAQQAPPNFLMYNNNSMLNAYPNPMMNAFMPSPYGAPPMFPFVMPTNPPPPLLLAKPPLKPQVPLARKPGTGEISSMLQSLLDEEAEKRDKKLERNRDSARESRKKQQKYVEVLEDGIQHLQISKDALLRHHFGRSPVEPSQLDLMSGASPLSPSFAVVMQSARQRRLLGQPKADHLEKVFAALVRTISLLQSSLMEMHMLYNAKSNGLNDVLGLTPTQITQLDELAATVRQQQTVKVALLVKAFKALRRQAFELGAFAPSLDVYFRAVLSPEQVAKMVTWTETNRNELMRLEWRA</sequence>
<dbReference type="InterPro" id="IPR046347">
    <property type="entry name" value="bZIP_sf"/>
</dbReference>
<dbReference type="SMART" id="SM00338">
    <property type="entry name" value="BRLZ"/>
    <property type="match status" value="1"/>
</dbReference>
<dbReference type="Proteomes" id="UP000481153">
    <property type="component" value="Unassembled WGS sequence"/>
</dbReference>
<gene>
    <name evidence="3" type="ORF">Ae201684_004518</name>
</gene>
<protein>
    <recommendedName>
        <fullName evidence="2">BZIP domain-containing protein</fullName>
    </recommendedName>
</protein>
<dbReference type="VEuPathDB" id="FungiDB:AeMF1_015029"/>
<comment type="caution">
    <text evidence="3">The sequence shown here is derived from an EMBL/GenBank/DDBJ whole genome shotgun (WGS) entry which is preliminary data.</text>
</comment>
<dbReference type="EMBL" id="VJMJ01000056">
    <property type="protein sequence ID" value="KAF0739935.1"/>
    <property type="molecule type" value="Genomic_DNA"/>
</dbReference>
<feature type="compositionally biased region" description="Low complexity" evidence="1">
    <location>
        <begin position="204"/>
        <end position="213"/>
    </location>
</feature>
<accession>A0A6G0XIG4</accession>
<dbReference type="AlphaFoldDB" id="A0A6G0XIG4"/>
<reference evidence="3 4" key="1">
    <citation type="submission" date="2019-07" db="EMBL/GenBank/DDBJ databases">
        <title>Genomics analysis of Aphanomyces spp. identifies a new class of oomycete effector associated with host adaptation.</title>
        <authorList>
            <person name="Gaulin E."/>
        </authorList>
    </citation>
    <scope>NUCLEOTIDE SEQUENCE [LARGE SCALE GENOMIC DNA]</scope>
    <source>
        <strain evidence="3 4">ATCC 201684</strain>
    </source>
</reference>
<evidence type="ECO:0000313" key="3">
    <source>
        <dbReference type="EMBL" id="KAF0739935.1"/>
    </source>
</evidence>
<evidence type="ECO:0000313" key="4">
    <source>
        <dbReference type="Proteomes" id="UP000481153"/>
    </source>
</evidence>
<feature type="compositionally biased region" description="Low complexity" evidence="1">
    <location>
        <begin position="171"/>
        <end position="181"/>
    </location>
</feature>
<organism evidence="3 4">
    <name type="scientific">Aphanomyces euteiches</name>
    <dbReference type="NCBI Taxonomy" id="100861"/>
    <lineage>
        <taxon>Eukaryota</taxon>
        <taxon>Sar</taxon>
        <taxon>Stramenopiles</taxon>
        <taxon>Oomycota</taxon>
        <taxon>Saprolegniomycetes</taxon>
        <taxon>Saprolegniales</taxon>
        <taxon>Verrucalvaceae</taxon>
        <taxon>Aphanomyces</taxon>
    </lineage>
</organism>
<dbReference type="GO" id="GO:0003700">
    <property type="term" value="F:DNA-binding transcription factor activity"/>
    <property type="evidence" value="ECO:0007669"/>
    <property type="project" value="InterPro"/>
</dbReference>
<dbReference type="SUPFAM" id="SSF57959">
    <property type="entry name" value="Leucine zipper domain"/>
    <property type="match status" value="1"/>
</dbReference>
<feature type="domain" description="BZIP" evidence="2">
    <location>
        <begin position="359"/>
        <end position="374"/>
    </location>
</feature>
<feature type="region of interest" description="Disordered" evidence="1">
    <location>
        <begin position="353"/>
        <end position="376"/>
    </location>
</feature>
<feature type="compositionally biased region" description="Basic and acidic residues" evidence="1">
    <location>
        <begin position="354"/>
        <end position="370"/>
    </location>
</feature>
<dbReference type="Gene3D" id="1.20.5.170">
    <property type="match status" value="1"/>
</dbReference>
<dbReference type="PROSITE" id="PS00036">
    <property type="entry name" value="BZIP_BASIC"/>
    <property type="match status" value="1"/>
</dbReference>